<comment type="subunit">
    <text evidence="2">Homodimer.</text>
</comment>
<dbReference type="Proteomes" id="UP000249354">
    <property type="component" value="Unassembled WGS sequence"/>
</dbReference>
<comment type="function">
    <text evidence="6">Destroys radicals which are normally produced within the cells and which are toxic to biological systems.</text>
</comment>
<dbReference type="Gene3D" id="3.55.40.20">
    <property type="entry name" value="Iron/manganese superoxide dismutase, C-terminal domain"/>
    <property type="match status" value="1"/>
</dbReference>
<proteinExistence type="inferred from homology"/>
<dbReference type="PROSITE" id="PS00088">
    <property type="entry name" value="SOD_MN"/>
    <property type="match status" value="1"/>
</dbReference>
<protein>
    <recommendedName>
        <fullName evidence="3 6">Superoxide dismutase</fullName>
        <ecNumber evidence="3 6">1.15.1.1</ecNumber>
    </recommendedName>
</protein>
<evidence type="ECO:0000256" key="6">
    <source>
        <dbReference type="RuleBase" id="RU000414"/>
    </source>
</evidence>
<dbReference type="SUPFAM" id="SSF46609">
    <property type="entry name" value="Fe,Mn superoxide dismutase (SOD), N-terminal domain"/>
    <property type="match status" value="1"/>
</dbReference>
<comment type="caution">
    <text evidence="9">The sequence shown here is derived from an EMBL/GenBank/DDBJ whole genome shotgun (WGS) entry which is preliminary data.</text>
</comment>
<comment type="similarity">
    <text evidence="1 6">Belongs to the iron/manganese superoxide dismutase family.</text>
</comment>
<dbReference type="PANTHER" id="PTHR43595">
    <property type="entry name" value="37S RIBOSOMAL PROTEIN S26, MITOCHONDRIAL"/>
    <property type="match status" value="1"/>
</dbReference>
<dbReference type="GO" id="GO:0046872">
    <property type="term" value="F:metal ion binding"/>
    <property type="evidence" value="ECO:0007669"/>
    <property type="project" value="UniProtKB-KW"/>
</dbReference>
<evidence type="ECO:0000259" key="8">
    <source>
        <dbReference type="Pfam" id="PF02777"/>
    </source>
</evidence>
<accession>A0A2W4WAC5</accession>
<keyword evidence="5 6" id="KW-0560">Oxidoreductase</keyword>
<dbReference type="SUPFAM" id="SSF54719">
    <property type="entry name" value="Fe,Mn superoxide dismutase (SOD), C-terminal domain"/>
    <property type="match status" value="1"/>
</dbReference>
<dbReference type="Pfam" id="PF02777">
    <property type="entry name" value="Sod_Fe_C"/>
    <property type="match status" value="1"/>
</dbReference>
<dbReference type="FunFam" id="3.55.40.20:FF:000004">
    <property type="entry name" value="Superoxide dismutase [Fe]"/>
    <property type="match status" value="1"/>
</dbReference>
<feature type="domain" description="Manganese/iron superoxide dismutase N-terminal" evidence="7">
    <location>
        <begin position="58"/>
        <end position="144"/>
    </location>
</feature>
<evidence type="ECO:0000313" key="9">
    <source>
        <dbReference type="EMBL" id="PZO16168.1"/>
    </source>
</evidence>
<organism evidence="9 10">
    <name type="scientific">Leptolyngbya foveolarum</name>
    <dbReference type="NCBI Taxonomy" id="47253"/>
    <lineage>
        <taxon>Bacteria</taxon>
        <taxon>Bacillati</taxon>
        <taxon>Cyanobacteriota</taxon>
        <taxon>Cyanophyceae</taxon>
        <taxon>Leptolyngbyales</taxon>
        <taxon>Leptolyngbyaceae</taxon>
        <taxon>Leptolyngbya group</taxon>
        <taxon>Leptolyngbya</taxon>
    </lineage>
</organism>
<comment type="catalytic activity">
    <reaction evidence="6">
        <text>2 superoxide + 2 H(+) = H2O2 + O2</text>
        <dbReference type="Rhea" id="RHEA:20696"/>
        <dbReference type="ChEBI" id="CHEBI:15378"/>
        <dbReference type="ChEBI" id="CHEBI:15379"/>
        <dbReference type="ChEBI" id="CHEBI:16240"/>
        <dbReference type="ChEBI" id="CHEBI:18421"/>
        <dbReference type="EC" id="1.15.1.1"/>
    </reaction>
</comment>
<evidence type="ECO:0000256" key="3">
    <source>
        <dbReference type="ARBA" id="ARBA00012682"/>
    </source>
</evidence>
<dbReference type="FunFam" id="1.10.287.990:FF:000001">
    <property type="entry name" value="Superoxide dismutase"/>
    <property type="match status" value="1"/>
</dbReference>
<dbReference type="InterPro" id="IPR019831">
    <property type="entry name" value="Mn/Fe_SOD_N"/>
</dbReference>
<evidence type="ECO:0000256" key="2">
    <source>
        <dbReference type="ARBA" id="ARBA00011738"/>
    </source>
</evidence>
<dbReference type="InterPro" id="IPR019833">
    <property type="entry name" value="Mn/Fe_SOD_BS"/>
</dbReference>
<name>A0A2W4WAC5_9CYAN</name>
<dbReference type="InterPro" id="IPR019832">
    <property type="entry name" value="Mn/Fe_SOD_C"/>
</dbReference>
<dbReference type="PANTHER" id="PTHR43595:SF2">
    <property type="entry name" value="SMALL RIBOSOMAL SUBUNIT PROTEIN MS42"/>
    <property type="match status" value="1"/>
</dbReference>
<evidence type="ECO:0000259" key="7">
    <source>
        <dbReference type="Pfam" id="PF00081"/>
    </source>
</evidence>
<reference evidence="10" key="1">
    <citation type="submission" date="2018-04" db="EMBL/GenBank/DDBJ databases">
        <authorList>
            <person name="Cornet L."/>
        </authorList>
    </citation>
    <scope>NUCLEOTIDE SEQUENCE [LARGE SCALE GENOMIC DNA]</scope>
</reference>
<dbReference type="Pfam" id="PF00081">
    <property type="entry name" value="Sod_Fe_N"/>
    <property type="match status" value="1"/>
</dbReference>
<dbReference type="InterPro" id="IPR036324">
    <property type="entry name" value="Mn/Fe_SOD_N_sf"/>
</dbReference>
<sequence>MPLIKRFSWLTFAVILSVALVLGISRSSIVSTATNLTAGETSPLLASAFTAPDPSGEFVLPPLAYDYDALEPYIDEQTMMLHHDKHHASYVKNLNDAIADYPELQGKTVETLLQDLETIPEAIRTAVQNNGGGHANHTMFWETMTPDGQSVPSGASAQAIDTQFGDFATFQTAFNTAGKNQFGSGWAWLVINPAGELEITATANQDSPISAGSQPLLGNDVWEHAYYLNYQNKRGDYLDAWWNTVNWDVVNSRYEQAIRL</sequence>
<dbReference type="GO" id="GO:0004784">
    <property type="term" value="F:superoxide dismutase activity"/>
    <property type="evidence" value="ECO:0007669"/>
    <property type="project" value="UniProtKB-EC"/>
</dbReference>
<dbReference type="PRINTS" id="PR01703">
    <property type="entry name" value="MNSODISMTASE"/>
</dbReference>
<dbReference type="GO" id="GO:0005737">
    <property type="term" value="C:cytoplasm"/>
    <property type="evidence" value="ECO:0007669"/>
    <property type="project" value="TreeGrafter"/>
</dbReference>
<keyword evidence="4 6" id="KW-0479">Metal-binding</keyword>
<evidence type="ECO:0000256" key="5">
    <source>
        <dbReference type="ARBA" id="ARBA00023002"/>
    </source>
</evidence>
<dbReference type="EC" id="1.15.1.1" evidence="3 6"/>
<reference evidence="9 10" key="2">
    <citation type="submission" date="2018-06" db="EMBL/GenBank/DDBJ databases">
        <title>Metagenomic assembly of (sub)arctic Cyanobacteria and their associated microbiome from non-axenic cultures.</title>
        <authorList>
            <person name="Baurain D."/>
        </authorList>
    </citation>
    <scope>NUCLEOTIDE SEQUENCE [LARGE SCALE GENOMIC DNA]</scope>
    <source>
        <strain evidence="9">ULC129bin1</strain>
    </source>
</reference>
<evidence type="ECO:0000256" key="1">
    <source>
        <dbReference type="ARBA" id="ARBA00008714"/>
    </source>
</evidence>
<evidence type="ECO:0000256" key="4">
    <source>
        <dbReference type="ARBA" id="ARBA00022723"/>
    </source>
</evidence>
<dbReference type="InterPro" id="IPR036314">
    <property type="entry name" value="SOD_C_sf"/>
</dbReference>
<dbReference type="Gene3D" id="1.10.287.990">
    <property type="entry name" value="Fe,Mn superoxide dismutase (SOD) domain"/>
    <property type="match status" value="1"/>
</dbReference>
<dbReference type="InterPro" id="IPR001189">
    <property type="entry name" value="Mn/Fe_SOD"/>
</dbReference>
<evidence type="ECO:0000313" key="10">
    <source>
        <dbReference type="Proteomes" id="UP000249354"/>
    </source>
</evidence>
<gene>
    <name evidence="9" type="ORF">DCF25_12760</name>
</gene>
<feature type="domain" description="Manganese/iron superoxide dismutase C-terminal" evidence="8">
    <location>
        <begin position="152"/>
        <end position="253"/>
    </location>
</feature>
<dbReference type="EMBL" id="QBMC01000083">
    <property type="protein sequence ID" value="PZO16168.1"/>
    <property type="molecule type" value="Genomic_DNA"/>
</dbReference>
<dbReference type="AlphaFoldDB" id="A0A2W4WAC5"/>